<dbReference type="eggNOG" id="KOG0654">
    <property type="taxonomic scope" value="Eukaryota"/>
</dbReference>
<dbReference type="GO" id="GO:0016538">
    <property type="term" value="F:cyclin-dependent protein serine/threonine kinase regulator activity"/>
    <property type="evidence" value="ECO:0007669"/>
    <property type="project" value="InterPro"/>
</dbReference>
<feature type="domain" description="Cyclin-like" evidence="6">
    <location>
        <begin position="46"/>
        <end position="130"/>
    </location>
</feature>
<dbReference type="FunFam" id="1.10.472.10:FF:000167">
    <property type="entry name" value="Mitotic cyclin 6"/>
    <property type="match status" value="1"/>
</dbReference>
<evidence type="ECO:0000313" key="9">
    <source>
        <dbReference type="Proteomes" id="UP000198341"/>
    </source>
</evidence>
<evidence type="ECO:0000259" key="6">
    <source>
        <dbReference type="SMART" id="SM00385"/>
    </source>
</evidence>
<evidence type="ECO:0000256" key="5">
    <source>
        <dbReference type="RuleBase" id="RU000383"/>
    </source>
</evidence>
<dbReference type="RefSeq" id="XP_007509029.1">
    <property type="nucleotide sequence ID" value="XM_007508967.1"/>
</dbReference>
<dbReference type="Gene3D" id="1.10.472.10">
    <property type="entry name" value="Cyclin-like"/>
    <property type="match status" value="2"/>
</dbReference>
<dbReference type="GO" id="GO:0044772">
    <property type="term" value="P:mitotic cell cycle phase transition"/>
    <property type="evidence" value="ECO:0007669"/>
    <property type="project" value="InterPro"/>
</dbReference>
<dbReference type="Proteomes" id="UP000198341">
    <property type="component" value="Chromosome 14"/>
</dbReference>
<keyword evidence="3 5" id="KW-0195">Cyclin</keyword>
<dbReference type="KEGG" id="bpg:Bathy14g01450"/>
<name>K8EN64_9CHLO</name>
<organism evidence="8 9">
    <name type="scientific">Bathycoccus prasinos</name>
    <dbReference type="NCBI Taxonomy" id="41875"/>
    <lineage>
        <taxon>Eukaryota</taxon>
        <taxon>Viridiplantae</taxon>
        <taxon>Chlorophyta</taxon>
        <taxon>Mamiellophyceae</taxon>
        <taxon>Mamiellales</taxon>
        <taxon>Bathycoccaceae</taxon>
        <taxon>Bathycoccus</taxon>
    </lineage>
</organism>
<dbReference type="GO" id="GO:0051301">
    <property type="term" value="P:cell division"/>
    <property type="evidence" value="ECO:0007669"/>
    <property type="project" value="UniProtKB-KW"/>
</dbReference>
<dbReference type="SMART" id="SM01332">
    <property type="entry name" value="Cyclin_C"/>
    <property type="match status" value="1"/>
</dbReference>
<dbReference type="InterPro" id="IPR039361">
    <property type="entry name" value="Cyclin"/>
</dbReference>
<evidence type="ECO:0000256" key="4">
    <source>
        <dbReference type="ARBA" id="ARBA00023306"/>
    </source>
</evidence>
<dbReference type="Pfam" id="PF00134">
    <property type="entry name" value="Cyclin_N"/>
    <property type="match status" value="1"/>
</dbReference>
<dbReference type="PROSITE" id="PS00292">
    <property type="entry name" value="CYCLINS"/>
    <property type="match status" value="1"/>
</dbReference>
<dbReference type="InterPro" id="IPR004367">
    <property type="entry name" value="Cyclin_C-dom"/>
</dbReference>
<dbReference type="InterPro" id="IPR048258">
    <property type="entry name" value="Cyclins_cyclin-box"/>
</dbReference>
<keyword evidence="9" id="KW-1185">Reference proteome</keyword>
<comment type="similarity">
    <text evidence="1">Belongs to the cyclin family. Cyclin AB subfamily.</text>
</comment>
<dbReference type="FunFam" id="1.10.472.10:FF:000013">
    <property type="entry name" value="Cyclin A1"/>
    <property type="match status" value="1"/>
</dbReference>
<evidence type="ECO:0000256" key="2">
    <source>
        <dbReference type="ARBA" id="ARBA00022618"/>
    </source>
</evidence>
<keyword evidence="4" id="KW-0131">Cell cycle</keyword>
<evidence type="ECO:0000256" key="3">
    <source>
        <dbReference type="ARBA" id="ARBA00023127"/>
    </source>
</evidence>
<evidence type="ECO:0000256" key="1">
    <source>
        <dbReference type="ARBA" id="ARBA00006955"/>
    </source>
</evidence>
<dbReference type="InterPro" id="IPR013763">
    <property type="entry name" value="Cyclin-like_dom"/>
</dbReference>
<feature type="domain" description="Cyclin C-terminal" evidence="7">
    <location>
        <begin position="139"/>
        <end position="255"/>
    </location>
</feature>
<proteinExistence type="inferred from homology"/>
<reference evidence="8 9" key="1">
    <citation type="submission" date="2011-10" db="EMBL/GenBank/DDBJ databases">
        <authorList>
            <person name="Genoscope - CEA"/>
        </authorList>
    </citation>
    <scope>NUCLEOTIDE SEQUENCE [LARGE SCALE GENOMIC DNA]</scope>
    <source>
        <strain evidence="8 9">RCC 1105</strain>
    </source>
</reference>
<dbReference type="InterPro" id="IPR036915">
    <property type="entry name" value="Cyclin-like_sf"/>
</dbReference>
<dbReference type="SUPFAM" id="SSF47954">
    <property type="entry name" value="Cyclin-like"/>
    <property type="match status" value="2"/>
</dbReference>
<gene>
    <name evidence="8" type="ordered locus">Bathy14g01450</name>
</gene>
<feature type="domain" description="Cyclin-like" evidence="6">
    <location>
        <begin position="143"/>
        <end position="224"/>
    </location>
</feature>
<keyword evidence="2" id="KW-0132">Cell division</keyword>
<evidence type="ECO:0000313" key="8">
    <source>
        <dbReference type="EMBL" id="CCO19486.1"/>
    </source>
</evidence>
<dbReference type="STRING" id="41875.K8EN64"/>
<dbReference type="EMBL" id="FO082265">
    <property type="protein sequence ID" value="CCO19486.1"/>
    <property type="molecule type" value="Genomic_DNA"/>
</dbReference>
<dbReference type="SMART" id="SM00385">
    <property type="entry name" value="CYCLIN"/>
    <property type="match status" value="2"/>
</dbReference>
<accession>K8EN64</accession>
<dbReference type="InterPro" id="IPR006671">
    <property type="entry name" value="Cyclin_N"/>
</dbReference>
<protein>
    <submittedName>
        <fullName evidence="8">Uncharacterized protein</fullName>
    </submittedName>
</protein>
<sequence length="274" mass="31663">MSKSTEYANDIISYLRTTKVETTRFRDYMTTIQKEINPSMRSILVDWLVEVADEYSLTSETLFLTLNYLDRYLGLKLVKRNRLQLVGITCMLVASKYEEIYAPQVDDFCYITDNTYTRDDILLMERDILDALRFELTQPTARQFLKYLTSLCGADSDLESLATYFIELTLLDYSFLSYCPSMVASSALVLAHFTSERVLSVVGFQKCSYYSPLEIKSCVKELNKHHQRIQNGPKLAVVEKYSKSKYENVASFSPISGSLQEKWDFLEKSFEGMD</sequence>
<dbReference type="GeneID" id="19011654"/>
<dbReference type="InterPro" id="IPR046965">
    <property type="entry name" value="Cyclin_A/B-like"/>
</dbReference>
<dbReference type="PANTHER" id="PTHR10177">
    <property type="entry name" value="CYCLINS"/>
    <property type="match status" value="1"/>
</dbReference>
<dbReference type="Pfam" id="PF02984">
    <property type="entry name" value="Cyclin_C"/>
    <property type="match status" value="1"/>
</dbReference>
<dbReference type="OrthoDB" id="498396at2759"/>
<dbReference type="AlphaFoldDB" id="K8EN64"/>
<dbReference type="PIRSF" id="PIRSF001771">
    <property type="entry name" value="Cyclin_A_B_D_E"/>
    <property type="match status" value="1"/>
</dbReference>
<evidence type="ECO:0000259" key="7">
    <source>
        <dbReference type="SMART" id="SM01332"/>
    </source>
</evidence>